<dbReference type="InterPro" id="IPR013249">
    <property type="entry name" value="RNA_pol_sigma70_r4_t2"/>
</dbReference>
<name>A0A1Z8ANZ6_9FLAO</name>
<keyword evidence="4" id="KW-0804">Transcription</keyword>
<dbReference type="AlphaFoldDB" id="A0A1Z8ANZ6"/>
<gene>
    <name evidence="7" type="ORF">A9Q93_10670</name>
</gene>
<evidence type="ECO:0000259" key="5">
    <source>
        <dbReference type="Pfam" id="PF04542"/>
    </source>
</evidence>
<dbReference type="GO" id="GO:0003677">
    <property type="term" value="F:DNA binding"/>
    <property type="evidence" value="ECO:0007669"/>
    <property type="project" value="InterPro"/>
</dbReference>
<evidence type="ECO:0000256" key="1">
    <source>
        <dbReference type="ARBA" id="ARBA00010641"/>
    </source>
</evidence>
<keyword evidence="2" id="KW-0805">Transcription regulation</keyword>
<dbReference type="PANTHER" id="PTHR43133:SF46">
    <property type="entry name" value="RNA POLYMERASE SIGMA-70 FACTOR ECF SUBFAMILY"/>
    <property type="match status" value="1"/>
</dbReference>
<dbReference type="Pfam" id="PF04542">
    <property type="entry name" value="Sigma70_r2"/>
    <property type="match status" value="1"/>
</dbReference>
<dbReference type="InterPro" id="IPR036388">
    <property type="entry name" value="WH-like_DNA-bd_sf"/>
</dbReference>
<dbReference type="InterPro" id="IPR014284">
    <property type="entry name" value="RNA_pol_sigma-70_dom"/>
</dbReference>
<dbReference type="InterPro" id="IPR039425">
    <property type="entry name" value="RNA_pol_sigma-70-like"/>
</dbReference>
<reference evidence="8" key="1">
    <citation type="journal article" date="2017" name="Proc. Natl. Acad. Sci. U.S.A.">
        <title>Simulation of Deepwater Horizon oil plume reveals substrate specialization within a complex community of hydrocarbon-degraders.</title>
        <authorList>
            <person name="Hu P."/>
            <person name="Dubinsky E.A."/>
            <person name="Probst A.J."/>
            <person name="Wang J."/>
            <person name="Sieber C.M.K."/>
            <person name="Tom L.M."/>
            <person name="Gardinali P."/>
            <person name="Banfield J.F."/>
            <person name="Atlas R.M."/>
            <person name="Andersen G.L."/>
        </authorList>
    </citation>
    <scope>NUCLEOTIDE SEQUENCE [LARGE SCALE GENOMIC DNA]</scope>
</reference>
<dbReference type="CDD" id="cd06171">
    <property type="entry name" value="Sigma70_r4"/>
    <property type="match status" value="1"/>
</dbReference>
<protein>
    <submittedName>
        <fullName evidence="7">RNA polymerase subunit sigma-70</fullName>
    </submittedName>
</protein>
<dbReference type="InterPro" id="IPR013325">
    <property type="entry name" value="RNA_pol_sigma_r2"/>
</dbReference>
<dbReference type="InterPro" id="IPR007627">
    <property type="entry name" value="RNA_pol_sigma70_r2"/>
</dbReference>
<dbReference type="EMBL" id="MAAX01000166">
    <property type="protein sequence ID" value="OUS12066.1"/>
    <property type="molecule type" value="Genomic_DNA"/>
</dbReference>
<feature type="domain" description="RNA polymerase sigma-70 region 2" evidence="5">
    <location>
        <begin position="28"/>
        <end position="94"/>
    </location>
</feature>
<organism evidence="7 8">
    <name type="scientific">Nonlabens dokdonensis</name>
    <dbReference type="NCBI Taxonomy" id="328515"/>
    <lineage>
        <taxon>Bacteria</taxon>
        <taxon>Pseudomonadati</taxon>
        <taxon>Bacteroidota</taxon>
        <taxon>Flavobacteriia</taxon>
        <taxon>Flavobacteriales</taxon>
        <taxon>Flavobacteriaceae</taxon>
        <taxon>Nonlabens</taxon>
    </lineage>
</organism>
<evidence type="ECO:0000256" key="2">
    <source>
        <dbReference type="ARBA" id="ARBA00023015"/>
    </source>
</evidence>
<dbReference type="Gene3D" id="1.10.10.10">
    <property type="entry name" value="Winged helix-like DNA-binding domain superfamily/Winged helix DNA-binding domain"/>
    <property type="match status" value="1"/>
</dbReference>
<dbReference type="NCBIfam" id="TIGR02937">
    <property type="entry name" value="sigma70-ECF"/>
    <property type="match status" value="1"/>
</dbReference>
<comment type="similarity">
    <text evidence="1">Belongs to the sigma-70 factor family. ECF subfamily.</text>
</comment>
<keyword evidence="3" id="KW-0731">Sigma factor</keyword>
<dbReference type="InterPro" id="IPR013324">
    <property type="entry name" value="RNA_pol_sigma_r3/r4-like"/>
</dbReference>
<dbReference type="GO" id="GO:0016987">
    <property type="term" value="F:sigma factor activity"/>
    <property type="evidence" value="ECO:0007669"/>
    <property type="project" value="UniProtKB-KW"/>
</dbReference>
<dbReference type="GO" id="GO:0006352">
    <property type="term" value="P:DNA-templated transcription initiation"/>
    <property type="evidence" value="ECO:0007669"/>
    <property type="project" value="InterPro"/>
</dbReference>
<evidence type="ECO:0000313" key="7">
    <source>
        <dbReference type="EMBL" id="OUS12066.1"/>
    </source>
</evidence>
<dbReference type="Gene3D" id="1.10.1740.10">
    <property type="match status" value="1"/>
</dbReference>
<comment type="caution">
    <text evidence="7">The sequence shown here is derived from an EMBL/GenBank/DDBJ whole genome shotgun (WGS) entry which is preliminary data.</text>
</comment>
<evidence type="ECO:0000313" key="8">
    <source>
        <dbReference type="Proteomes" id="UP000196102"/>
    </source>
</evidence>
<sequence>MKVIQLYTNEKKLIEKATKGDRKAQKRLFEKHAPKMLSVCRQYISPVETAEEIMLNGFFKTFTKLHTYTHQGSFEGWVRRIMVRECIDHLRKKDPFRFKDEINEEKVGCGEDDQEEESELPLDLIQECIDGLSDGYKSVFVMYAIDGFKHKEIAQALQISENTSKTQYRKARLQLQEQILRIRKQQYEA</sequence>
<dbReference type="RefSeq" id="WP_303687423.1">
    <property type="nucleotide sequence ID" value="NZ_CAJXYO010000010.1"/>
</dbReference>
<dbReference type="Pfam" id="PF08281">
    <property type="entry name" value="Sigma70_r4_2"/>
    <property type="match status" value="1"/>
</dbReference>
<dbReference type="SUPFAM" id="SSF88659">
    <property type="entry name" value="Sigma3 and sigma4 domains of RNA polymerase sigma factors"/>
    <property type="match status" value="1"/>
</dbReference>
<dbReference type="SUPFAM" id="SSF88946">
    <property type="entry name" value="Sigma2 domain of RNA polymerase sigma factors"/>
    <property type="match status" value="1"/>
</dbReference>
<evidence type="ECO:0000259" key="6">
    <source>
        <dbReference type="Pfam" id="PF08281"/>
    </source>
</evidence>
<dbReference type="Proteomes" id="UP000196102">
    <property type="component" value="Unassembled WGS sequence"/>
</dbReference>
<evidence type="ECO:0000256" key="4">
    <source>
        <dbReference type="ARBA" id="ARBA00023163"/>
    </source>
</evidence>
<evidence type="ECO:0000256" key="3">
    <source>
        <dbReference type="ARBA" id="ARBA00023082"/>
    </source>
</evidence>
<proteinExistence type="inferred from homology"/>
<accession>A0A1Z8ANZ6</accession>
<feature type="domain" description="RNA polymerase sigma factor 70 region 4 type 2" evidence="6">
    <location>
        <begin position="123"/>
        <end position="175"/>
    </location>
</feature>
<dbReference type="PANTHER" id="PTHR43133">
    <property type="entry name" value="RNA POLYMERASE ECF-TYPE SIGMA FACTO"/>
    <property type="match status" value="1"/>
</dbReference>